<accession>A0A109W952</accession>
<dbReference type="PANTHER" id="PTHR30386">
    <property type="entry name" value="MEMBRANE FUSION SUBUNIT OF EMRAB-TOLC MULTIDRUG EFFLUX PUMP"/>
    <property type="match status" value="1"/>
</dbReference>
<dbReference type="AlphaFoldDB" id="A0A109W952"/>
<keyword evidence="8 10" id="KW-0472">Membrane</keyword>
<evidence type="ECO:0000256" key="8">
    <source>
        <dbReference type="ARBA" id="ARBA00023136"/>
    </source>
</evidence>
<evidence type="ECO:0000259" key="12">
    <source>
        <dbReference type="Pfam" id="PF26002"/>
    </source>
</evidence>
<dbReference type="NCBIfam" id="TIGR01843">
    <property type="entry name" value="type_I_hlyD"/>
    <property type="match status" value="1"/>
</dbReference>
<keyword evidence="4" id="KW-1003">Cell membrane</keyword>
<evidence type="ECO:0000256" key="6">
    <source>
        <dbReference type="ARBA" id="ARBA00022692"/>
    </source>
</evidence>
<dbReference type="InterPro" id="IPR010129">
    <property type="entry name" value="T1SS_HlyD"/>
</dbReference>
<evidence type="ECO:0000256" key="2">
    <source>
        <dbReference type="ARBA" id="ARBA00009477"/>
    </source>
</evidence>
<dbReference type="InterPro" id="IPR058781">
    <property type="entry name" value="HH_AprE-like"/>
</dbReference>
<evidence type="ECO:0000256" key="1">
    <source>
        <dbReference type="ARBA" id="ARBA00004377"/>
    </source>
</evidence>
<keyword evidence="9" id="KW-0175">Coiled coil</keyword>
<evidence type="ECO:0000256" key="4">
    <source>
        <dbReference type="ARBA" id="ARBA00022475"/>
    </source>
</evidence>
<dbReference type="RefSeq" id="WP_062251758.1">
    <property type="nucleotide sequence ID" value="NZ_CP014229.1"/>
</dbReference>
<organism evidence="13 14">
    <name type="scientific">Desulfovibrio fairfieldensis</name>
    <dbReference type="NCBI Taxonomy" id="44742"/>
    <lineage>
        <taxon>Bacteria</taxon>
        <taxon>Pseudomonadati</taxon>
        <taxon>Thermodesulfobacteriota</taxon>
        <taxon>Desulfovibrionia</taxon>
        <taxon>Desulfovibrionales</taxon>
        <taxon>Desulfovibrionaceae</taxon>
        <taxon>Desulfovibrio</taxon>
    </lineage>
</organism>
<comment type="subcellular location">
    <subcellularLocation>
        <location evidence="1">Cell inner membrane</location>
        <topology evidence="1">Single-pass membrane protein</topology>
    </subcellularLocation>
</comment>
<keyword evidence="5" id="KW-0997">Cell inner membrane</keyword>
<evidence type="ECO:0000313" key="13">
    <source>
        <dbReference type="EMBL" id="AMD89373.1"/>
    </source>
</evidence>
<dbReference type="Gene3D" id="2.40.50.100">
    <property type="match status" value="1"/>
</dbReference>
<dbReference type="GO" id="GO:0015031">
    <property type="term" value="P:protein transport"/>
    <property type="evidence" value="ECO:0007669"/>
    <property type="project" value="InterPro"/>
</dbReference>
<feature type="transmembrane region" description="Helical" evidence="10">
    <location>
        <begin position="36"/>
        <end position="59"/>
    </location>
</feature>
<dbReference type="InterPro" id="IPR058982">
    <property type="entry name" value="Beta-barrel_AprE"/>
</dbReference>
<dbReference type="Gene3D" id="2.40.30.170">
    <property type="match status" value="1"/>
</dbReference>
<dbReference type="Pfam" id="PF26002">
    <property type="entry name" value="Beta-barrel_AprE"/>
    <property type="match status" value="1"/>
</dbReference>
<feature type="domain" description="AprE-like long alpha-helical hairpin" evidence="11">
    <location>
        <begin position="115"/>
        <end position="296"/>
    </location>
</feature>
<dbReference type="GO" id="GO:0005886">
    <property type="term" value="C:plasma membrane"/>
    <property type="evidence" value="ECO:0007669"/>
    <property type="project" value="UniProtKB-SubCell"/>
</dbReference>
<sequence length="452" mass="50684">MKKLLHSFRSRTDQGGKQEDLPYMNRVDAALQRRGGIGAVFLSLGTVGLVALLVAWAAWAELDEVTHGQGQVVAAQRTQVIQNLEGGILREILVREGDVVEKNQLLARLDNLGAASQYRDAMNKALENQVALVRLEAEKNGTEPVFSAELREKAPQIVTDQEEMFQTRRDKSTSETQLLESQYKQRLEDVDEQQGRKVQLEKTLALAEERRDIAKPLVDRKLFSKVDYLDLEQRVVTLGGDIEALSSTMSKAKEAAEEARRKLALRKAEMEAQISEEINKRRTELTSLQEVLSAGGDRVTRTELRSPVRGTVKRVVVNTLGGVVRPGDPVMEVVPLDDTLLVEARIRPADIAFIHADQKAMVKISAYDFSIYGGLEARVEQISADTIEDRKGEYYYLVKLRTQKNAINYRNEQLPIIPGMVASVDIISGKKSILDYLLKPILKARQNALRER</sequence>
<dbReference type="STRING" id="44742.AXF13_04165"/>
<name>A0A109W952_9BACT</name>
<evidence type="ECO:0000256" key="7">
    <source>
        <dbReference type="ARBA" id="ARBA00022989"/>
    </source>
</evidence>
<protein>
    <submittedName>
        <fullName evidence="13">Hemolysin secretion protein D</fullName>
    </submittedName>
</protein>
<gene>
    <name evidence="13" type="ORF">AXF13_04165</name>
</gene>
<dbReference type="Pfam" id="PF25994">
    <property type="entry name" value="HH_AprE"/>
    <property type="match status" value="1"/>
</dbReference>
<dbReference type="EMBL" id="CP014229">
    <property type="protein sequence ID" value="AMD89373.1"/>
    <property type="molecule type" value="Genomic_DNA"/>
</dbReference>
<comment type="similarity">
    <text evidence="2">Belongs to the membrane fusion protein (MFP) (TC 8.A.1) family.</text>
</comment>
<evidence type="ECO:0000256" key="3">
    <source>
        <dbReference type="ARBA" id="ARBA00022448"/>
    </source>
</evidence>
<feature type="domain" description="AprE-like beta-barrel" evidence="12">
    <location>
        <begin position="340"/>
        <end position="428"/>
    </location>
</feature>
<evidence type="ECO:0000313" key="14">
    <source>
        <dbReference type="Proteomes" id="UP000069241"/>
    </source>
</evidence>
<dbReference type="PRINTS" id="PR01490">
    <property type="entry name" value="RTXTOXIND"/>
</dbReference>
<feature type="coiled-coil region" evidence="9">
    <location>
        <begin position="242"/>
        <end position="280"/>
    </location>
</feature>
<evidence type="ECO:0000256" key="9">
    <source>
        <dbReference type="SAM" id="Coils"/>
    </source>
</evidence>
<keyword evidence="3" id="KW-0813">Transport</keyword>
<proteinExistence type="inferred from homology"/>
<keyword evidence="6 10" id="KW-0812">Transmembrane</keyword>
<evidence type="ECO:0000256" key="5">
    <source>
        <dbReference type="ARBA" id="ARBA00022519"/>
    </source>
</evidence>
<evidence type="ECO:0000256" key="10">
    <source>
        <dbReference type="SAM" id="Phobius"/>
    </source>
</evidence>
<dbReference type="Proteomes" id="UP000069241">
    <property type="component" value="Chromosome"/>
</dbReference>
<dbReference type="KEGG" id="dfi:AXF13_04165"/>
<reference evidence="14" key="1">
    <citation type="submission" date="2016-02" db="EMBL/GenBank/DDBJ databases">
        <authorList>
            <person name="Holder M.E."/>
            <person name="Ajami N.J."/>
            <person name="Petrosino J.F."/>
        </authorList>
    </citation>
    <scope>NUCLEOTIDE SEQUENCE [LARGE SCALE GENOMIC DNA]</scope>
    <source>
        <strain evidence="14">CCUG 45958</strain>
    </source>
</reference>
<dbReference type="InterPro" id="IPR050739">
    <property type="entry name" value="MFP"/>
</dbReference>
<dbReference type="PANTHER" id="PTHR30386:SF26">
    <property type="entry name" value="TRANSPORT PROTEIN COMB"/>
    <property type="match status" value="1"/>
</dbReference>
<evidence type="ECO:0000259" key="11">
    <source>
        <dbReference type="Pfam" id="PF25994"/>
    </source>
</evidence>
<keyword evidence="7 10" id="KW-1133">Transmembrane helix</keyword>
<keyword evidence="14" id="KW-1185">Reference proteome</keyword>